<dbReference type="Proteomes" id="UP000053989">
    <property type="component" value="Unassembled WGS sequence"/>
</dbReference>
<evidence type="ECO:0000256" key="12">
    <source>
        <dbReference type="SAM" id="MobiDB-lite"/>
    </source>
</evidence>
<feature type="compositionally biased region" description="Polar residues" evidence="12">
    <location>
        <begin position="497"/>
        <end position="508"/>
    </location>
</feature>
<feature type="compositionally biased region" description="Pro residues" evidence="12">
    <location>
        <begin position="1059"/>
        <end position="1068"/>
    </location>
</feature>
<gene>
    <name evidence="14" type="ORF">SCLCIDRAFT_1208767</name>
</gene>
<feature type="domain" description="SH3" evidence="13">
    <location>
        <begin position="338"/>
        <end position="398"/>
    </location>
</feature>
<evidence type="ECO:0000256" key="9">
    <source>
        <dbReference type="ARBA" id="ARBA00023203"/>
    </source>
</evidence>
<feature type="compositionally biased region" description="Polar residues" evidence="12">
    <location>
        <begin position="393"/>
        <end position="403"/>
    </location>
</feature>
<dbReference type="GO" id="GO:0006897">
    <property type="term" value="P:endocytosis"/>
    <property type="evidence" value="ECO:0007669"/>
    <property type="project" value="UniProtKB-KW"/>
</dbReference>
<dbReference type="PRINTS" id="PR00452">
    <property type="entry name" value="SH3DOMAIN"/>
</dbReference>
<keyword evidence="9" id="KW-0009">Actin-binding</keyword>
<reference evidence="15" key="2">
    <citation type="submission" date="2015-01" db="EMBL/GenBank/DDBJ databases">
        <title>Evolutionary Origins and Diversification of the Mycorrhizal Mutualists.</title>
        <authorList>
            <consortium name="DOE Joint Genome Institute"/>
            <consortium name="Mycorrhizal Genomics Consortium"/>
            <person name="Kohler A."/>
            <person name="Kuo A."/>
            <person name="Nagy L.G."/>
            <person name="Floudas D."/>
            <person name="Copeland A."/>
            <person name="Barry K.W."/>
            <person name="Cichocki N."/>
            <person name="Veneault-Fourrey C."/>
            <person name="LaButti K."/>
            <person name="Lindquist E.A."/>
            <person name="Lipzen A."/>
            <person name="Lundell T."/>
            <person name="Morin E."/>
            <person name="Murat C."/>
            <person name="Riley R."/>
            <person name="Ohm R."/>
            <person name="Sun H."/>
            <person name="Tunlid A."/>
            <person name="Henrissat B."/>
            <person name="Grigoriev I.V."/>
            <person name="Hibbett D.S."/>
            <person name="Martin F."/>
        </authorList>
    </citation>
    <scope>NUCLEOTIDE SEQUENCE [LARGE SCALE GENOMIC DNA]</scope>
    <source>
        <strain evidence="15">Foug A</strain>
    </source>
</reference>
<evidence type="ECO:0000256" key="10">
    <source>
        <dbReference type="ARBA" id="ARBA00023212"/>
    </source>
</evidence>
<dbReference type="InterPro" id="IPR007131">
    <property type="entry name" value="SHD1"/>
</dbReference>
<comment type="similarity">
    <text evidence="4">Belongs to the SLA1 family.</text>
</comment>
<feature type="domain" description="SH3" evidence="13">
    <location>
        <begin position="72"/>
        <end position="132"/>
    </location>
</feature>
<protein>
    <recommendedName>
        <fullName evidence="5">Actin cytoskeleton-regulatory complex protein SLA1</fullName>
    </recommendedName>
</protein>
<evidence type="ECO:0000313" key="14">
    <source>
        <dbReference type="EMBL" id="KIM68574.1"/>
    </source>
</evidence>
<dbReference type="InterPro" id="IPR001452">
    <property type="entry name" value="SH3_domain"/>
</dbReference>
<dbReference type="CDD" id="cd11773">
    <property type="entry name" value="SH3_Sla1p_1"/>
    <property type="match status" value="1"/>
</dbReference>
<feature type="region of interest" description="Disordered" evidence="12">
    <location>
        <begin position="391"/>
        <end position="538"/>
    </location>
</feature>
<dbReference type="SMART" id="SM00326">
    <property type="entry name" value="SH3"/>
    <property type="match status" value="3"/>
</dbReference>
<dbReference type="GO" id="GO:0043130">
    <property type="term" value="F:ubiquitin binding"/>
    <property type="evidence" value="ECO:0007669"/>
    <property type="project" value="InterPro"/>
</dbReference>
<accession>A0A0C3EK40</accession>
<evidence type="ECO:0000256" key="8">
    <source>
        <dbReference type="ARBA" id="ARBA00022753"/>
    </source>
</evidence>
<dbReference type="Gene3D" id="1.10.150.50">
    <property type="entry name" value="Transcription Factor, Ets-1"/>
    <property type="match status" value="1"/>
</dbReference>
<dbReference type="PROSITE" id="PS50002">
    <property type="entry name" value="SH3"/>
    <property type="match status" value="3"/>
</dbReference>
<name>A0A0C3EK40_9AGAM</name>
<feature type="compositionally biased region" description="Polar residues" evidence="12">
    <location>
        <begin position="1087"/>
        <end position="1104"/>
    </location>
</feature>
<feature type="domain" description="SH3" evidence="13">
    <location>
        <begin position="7"/>
        <end position="68"/>
    </location>
</feature>
<dbReference type="GO" id="GO:0005886">
    <property type="term" value="C:plasma membrane"/>
    <property type="evidence" value="ECO:0007669"/>
    <property type="project" value="UniProtKB-SubCell"/>
</dbReference>
<keyword evidence="7" id="KW-0254">Endocytosis</keyword>
<keyword evidence="6 11" id="KW-0728">SH3 domain</keyword>
<feature type="region of interest" description="Disordered" evidence="12">
    <location>
        <begin position="261"/>
        <end position="359"/>
    </location>
</feature>
<reference evidence="14 15" key="1">
    <citation type="submission" date="2014-04" db="EMBL/GenBank/DDBJ databases">
        <authorList>
            <consortium name="DOE Joint Genome Institute"/>
            <person name="Kuo A."/>
            <person name="Kohler A."/>
            <person name="Nagy L.G."/>
            <person name="Floudas D."/>
            <person name="Copeland A."/>
            <person name="Barry K.W."/>
            <person name="Cichocki N."/>
            <person name="Veneault-Fourrey C."/>
            <person name="LaButti K."/>
            <person name="Lindquist E.A."/>
            <person name="Lipzen A."/>
            <person name="Lundell T."/>
            <person name="Morin E."/>
            <person name="Murat C."/>
            <person name="Sun H."/>
            <person name="Tunlid A."/>
            <person name="Henrissat B."/>
            <person name="Grigoriev I.V."/>
            <person name="Hibbett D.S."/>
            <person name="Martin F."/>
            <person name="Nordberg H.P."/>
            <person name="Cantor M.N."/>
            <person name="Hua S.X."/>
        </authorList>
    </citation>
    <scope>NUCLEOTIDE SEQUENCE [LARGE SCALE GENOMIC DNA]</scope>
    <source>
        <strain evidence="14 15">Foug A</strain>
    </source>
</reference>
<dbReference type="FunCoup" id="A0A0C3EK40">
    <property type="interactions" value="193"/>
</dbReference>
<comment type="subcellular location">
    <subcellularLocation>
        <location evidence="3">Cell membrane</location>
        <topology evidence="3">Peripheral membrane protein</topology>
        <orientation evidence="3">Cytoplasmic side</orientation>
    </subcellularLocation>
    <subcellularLocation>
        <location evidence="2">Cytoplasm</location>
        <location evidence="2">Cytoskeleton</location>
        <location evidence="2">Actin patch</location>
    </subcellularLocation>
    <subcellularLocation>
        <location evidence="1">Endosome membrane</location>
        <topology evidence="1">Peripheral membrane protein</topology>
        <orientation evidence="1">Cytoplasmic side</orientation>
    </subcellularLocation>
</comment>
<dbReference type="InterPro" id="IPR056996">
    <property type="entry name" value="PH_SLA1"/>
</dbReference>
<dbReference type="GO" id="GO:0003779">
    <property type="term" value="F:actin binding"/>
    <property type="evidence" value="ECO:0007669"/>
    <property type="project" value="UniProtKB-KW"/>
</dbReference>
<feature type="compositionally biased region" description="Polar residues" evidence="12">
    <location>
        <begin position="777"/>
        <end position="795"/>
    </location>
</feature>
<feature type="compositionally biased region" description="Polar residues" evidence="12">
    <location>
        <begin position="1039"/>
        <end position="1055"/>
    </location>
</feature>
<feature type="region of interest" description="Disordered" evidence="12">
    <location>
        <begin position="711"/>
        <end position="859"/>
    </location>
</feature>
<feature type="compositionally biased region" description="Basic and acidic residues" evidence="12">
    <location>
        <begin position="459"/>
        <end position="496"/>
    </location>
</feature>
<dbReference type="PANTHER" id="PTHR15735:SF12">
    <property type="entry name" value="CDC42-INTERACTING PROTEIN 4, ISOFORM B"/>
    <property type="match status" value="1"/>
</dbReference>
<evidence type="ECO:0000259" key="13">
    <source>
        <dbReference type="PROSITE" id="PS50002"/>
    </source>
</evidence>
<dbReference type="EMBL" id="KN822008">
    <property type="protein sequence ID" value="KIM68574.1"/>
    <property type="molecule type" value="Genomic_DNA"/>
</dbReference>
<dbReference type="Gene3D" id="2.30.30.40">
    <property type="entry name" value="SH3 Domains"/>
    <property type="match status" value="3"/>
</dbReference>
<evidence type="ECO:0000256" key="5">
    <source>
        <dbReference type="ARBA" id="ARBA00020357"/>
    </source>
</evidence>
<feature type="region of interest" description="Disordered" evidence="12">
    <location>
        <begin position="586"/>
        <end position="606"/>
    </location>
</feature>
<feature type="compositionally biased region" description="Pro residues" evidence="12">
    <location>
        <begin position="886"/>
        <end position="905"/>
    </location>
</feature>
<feature type="compositionally biased region" description="Basic and acidic residues" evidence="12">
    <location>
        <begin position="261"/>
        <end position="283"/>
    </location>
</feature>
<evidence type="ECO:0000256" key="11">
    <source>
        <dbReference type="PROSITE-ProRule" id="PRU00192"/>
    </source>
</evidence>
<dbReference type="InParanoid" id="A0A0C3EK40"/>
<dbReference type="GO" id="GO:0030674">
    <property type="term" value="F:protein-macromolecule adaptor activity"/>
    <property type="evidence" value="ECO:0007669"/>
    <property type="project" value="InterPro"/>
</dbReference>
<dbReference type="AlphaFoldDB" id="A0A0C3EK40"/>
<evidence type="ECO:0000313" key="15">
    <source>
        <dbReference type="Proteomes" id="UP000053989"/>
    </source>
</evidence>
<dbReference type="OrthoDB" id="5971719at2759"/>
<feature type="compositionally biased region" description="Polar residues" evidence="12">
    <location>
        <begin position="1130"/>
        <end position="1139"/>
    </location>
</feature>
<dbReference type="InterPro" id="IPR035800">
    <property type="entry name" value="Sla1_SH3_1"/>
</dbReference>
<evidence type="ECO:0000256" key="1">
    <source>
        <dbReference type="ARBA" id="ARBA00004125"/>
    </source>
</evidence>
<feature type="compositionally biased region" description="Basic and acidic residues" evidence="12">
    <location>
        <begin position="407"/>
        <end position="451"/>
    </location>
</feature>
<feature type="region of interest" description="Disordered" evidence="12">
    <location>
        <begin position="1039"/>
        <end position="1139"/>
    </location>
</feature>
<dbReference type="HOGENOM" id="CLU_006319_0_0_1"/>
<dbReference type="GO" id="GO:0010008">
    <property type="term" value="C:endosome membrane"/>
    <property type="evidence" value="ECO:0007669"/>
    <property type="project" value="UniProtKB-SubCell"/>
</dbReference>
<dbReference type="PANTHER" id="PTHR15735">
    <property type="entry name" value="FCH AND DOUBLE SH3 DOMAINS PROTEIN"/>
    <property type="match status" value="1"/>
</dbReference>
<dbReference type="GO" id="GO:0030479">
    <property type="term" value="C:actin cortical patch"/>
    <property type="evidence" value="ECO:0007669"/>
    <property type="project" value="UniProtKB-SubCell"/>
</dbReference>
<evidence type="ECO:0000256" key="7">
    <source>
        <dbReference type="ARBA" id="ARBA00022583"/>
    </source>
</evidence>
<proteinExistence type="inferred from homology"/>
<dbReference type="Pfam" id="PF00018">
    <property type="entry name" value="SH3_1"/>
    <property type="match status" value="3"/>
</dbReference>
<keyword evidence="8" id="KW-0967">Endosome</keyword>
<keyword evidence="10" id="KW-0206">Cytoskeleton</keyword>
<dbReference type="InterPro" id="IPR036028">
    <property type="entry name" value="SH3-like_dom_sf"/>
</dbReference>
<keyword evidence="10" id="KW-0963">Cytoplasm</keyword>
<evidence type="ECO:0000256" key="6">
    <source>
        <dbReference type="ARBA" id="ARBA00022443"/>
    </source>
</evidence>
<dbReference type="CDD" id="cd00174">
    <property type="entry name" value="SH3"/>
    <property type="match status" value="2"/>
</dbReference>
<feature type="compositionally biased region" description="Pro residues" evidence="12">
    <location>
        <begin position="816"/>
        <end position="830"/>
    </location>
</feature>
<feature type="region of interest" description="Disordered" evidence="12">
    <location>
        <begin position="880"/>
        <end position="913"/>
    </location>
</feature>
<dbReference type="SUPFAM" id="SSF50044">
    <property type="entry name" value="SH3-domain"/>
    <property type="match status" value="3"/>
</dbReference>
<keyword evidence="15" id="KW-1185">Reference proteome</keyword>
<dbReference type="Pfam" id="PF03983">
    <property type="entry name" value="SHD1"/>
    <property type="match status" value="1"/>
</dbReference>
<sequence>MAAPVEEYLAVLRAAYDYDPQSEDEIAIKESQIVFLLEKTDDDWWRVKIKTNSQDEDAPSGLIPAAYVEPAPHTSTVKALYDYNAAAPGELTIMEDELLLVFDREDEWILVQSQKGGKAGFVPGNYVEEHIAEDAESTASIHHVSSTGLPGRPVSVYVDPADLVAQTSAKVQADDIKTWAVSEVDQKGKKKKGTLGIGNGTFFFASESDKTPVQKWKTADVRDIVIEKQKHVHVDVGGSNPTKLHFAAGNKEVSDTIVRKLESSRDIHSSTRASEETDERPDRITPPPHYAEAVSLSKKNGASVRFTDESPEIIPPREPSEDEDEGAGASGVDQDDENDGEPAVALYEFQGSSPDELSVQEGERLWVIEKEGEEWWKCRNEEGLEGVVPASYLESSGTPSTFMENDAAAREEEARLHMEQQERERLAQEAQKRIDAERKAKERKQAEEEQLAKAALAAEAEKKRREKEEAAAVAEAQRKQRQEAAKRAQQKAEREQSNSPRPASSQSKPSRESTSIRRSSETKSGPPPQSTRTWHDRTGQFRVEAALLGYSNGKLRLHKVNGVVIEVPSEKMSLEDMRYVERLMAKKSAGAGSQSHRRTTDEDDQPLAFKRQGEAAKKLAAQPKRGPSMDWFEFFLSAGCDIDDCTRYATSFEKDKIDETILPDITESTMRSLGLREGDIIRVNKVIQQKYTKTKSPSQNITRDEELARKLQEEEDGKKSTPSPAPNLFASPGGLLKNNTQRRGRPQPSKTLPPSTVDMGAIGSASEQIKRTGSPLVITSSPTTVVSERPSSTTGARAGFDDDAWTNRPGAKSSPTPTPPANAPRPPSAPPASQTVTATPPPSAPPVVLTENQSQESNVGLAKTDADIFDQLARLSQLRTNRTAPSPSPAPTVNPTVTSPPPPPGYNNGLGMGASPVPLGQHFLNQQTGTLPQQHNNPRGPFAPVPANQSLLQPLVPTTTGFSSFVPTRGGSVPPQSFLHSQPTSFSTGNPQHLVPQSTGFPAPGTMITQPTGVSTGSFGTFAVHPSIPNTSTLPVSTNPTGLPPFGQSTFNNLISTPSPTPSVPYPQPQSGSNPSTSPANIFAQMKSGTFATDNDHATPQQANKYDALRVNPQPTGFAPQPTGWGFQPSGYQSGYTGY</sequence>
<dbReference type="Gene3D" id="2.30.30.700">
    <property type="entry name" value="SLA1 homology domain 1"/>
    <property type="match status" value="1"/>
</dbReference>
<dbReference type="InterPro" id="IPR013761">
    <property type="entry name" value="SAM/pointed_sf"/>
</dbReference>
<dbReference type="STRING" id="1036808.A0A0C3EK40"/>
<evidence type="ECO:0000256" key="3">
    <source>
        <dbReference type="ARBA" id="ARBA00004413"/>
    </source>
</evidence>
<dbReference type="GO" id="GO:0042802">
    <property type="term" value="F:identical protein binding"/>
    <property type="evidence" value="ECO:0007669"/>
    <property type="project" value="InterPro"/>
</dbReference>
<evidence type="ECO:0000256" key="2">
    <source>
        <dbReference type="ARBA" id="ARBA00004134"/>
    </source>
</evidence>
<evidence type="ECO:0000256" key="4">
    <source>
        <dbReference type="ARBA" id="ARBA00007948"/>
    </source>
</evidence>
<dbReference type="Pfam" id="PF24081">
    <property type="entry name" value="PH_SLA1"/>
    <property type="match status" value="1"/>
</dbReference>
<organism evidence="14 15">
    <name type="scientific">Scleroderma citrinum Foug A</name>
    <dbReference type="NCBI Taxonomy" id="1036808"/>
    <lineage>
        <taxon>Eukaryota</taxon>
        <taxon>Fungi</taxon>
        <taxon>Dikarya</taxon>
        <taxon>Basidiomycota</taxon>
        <taxon>Agaricomycotina</taxon>
        <taxon>Agaricomycetes</taxon>
        <taxon>Agaricomycetidae</taxon>
        <taxon>Boletales</taxon>
        <taxon>Sclerodermatineae</taxon>
        <taxon>Sclerodermataceae</taxon>
        <taxon>Scleroderma</taxon>
    </lineage>
</organism>
<feature type="compositionally biased region" description="Basic and acidic residues" evidence="12">
    <location>
        <begin position="509"/>
        <end position="521"/>
    </location>
</feature>